<organism evidence="1 2">
    <name type="scientific">Cylicostephanus goldi</name>
    <name type="common">Nematode worm</name>
    <dbReference type="NCBI Taxonomy" id="71465"/>
    <lineage>
        <taxon>Eukaryota</taxon>
        <taxon>Metazoa</taxon>
        <taxon>Ecdysozoa</taxon>
        <taxon>Nematoda</taxon>
        <taxon>Chromadorea</taxon>
        <taxon>Rhabditida</taxon>
        <taxon>Rhabditina</taxon>
        <taxon>Rhabditomorpha</taxon>
        <taxon>Strongyloidea</taxon>
        <taxon>Strongylidae</taxon>
        <taxon>Cylicostephanus</taxon>
    </lineage>
</organism>
<reference evidence="1 2" key="1">
    <citation type="submission" date="2018-11" db="EMBL/GenBank/DDBJ databases">
        <authorList>
            <consortium name="Pathogen Informatics"/>
        </authorList>
    </citation>
    <scope>NUCLEOTIDE SEQUENCE [LARGE SCALE GENOMIC DNA]</scope>
</reference>
<keyword evidence="2" id="KW-1185">Reference proteome</keyword>
<proteinExistence type="predicted"/>
<evidence type="ECO:0000313" key="1">
    <source>
        <dbReference type="EMBL" id="VDK50398.1"/>
    </source>
</evidence>
<name>A0A3P6S8U6_CYLGO</name>
<sequence>MTNWSSAKIYYHTQQREKFGAVQATQHYTSLNIEGKIDGYIHAIKNGAKYIYESGVNVPLTDERLRYFEYANRTSGLVYYNQEERS</sequence>
<dbReference type="AlphaFoldDB" id="A0A3P6S8U6"/>
<evidence type="ECO:0000313" key="2">
    <source>
        <dbReference type="Proteomes" id="UP000271889"/>
    </source>
</evidence>
<feature type="non-terminal residue" evidence="1">
    <location>
        <position position="86"/>
    </location>
</feature>
<dbReference type="OrthoDB" id="6045904at2759"/>
<dbReference type="Proteomes" id="UP000271889">
    <property type="component" value="Unassembled WGS sequence"/>
</dbReference>
<protein>
    <submittedName>
        <fullName evidence="1">Uncharacterized protein</fullName>
    </submittedName>
</protein>
<accession>A0A3P6S8U6</accession>
<gene>
    <name evidence="1" type="ORF">CGOC_LOCUS1759</name>
</gene>
<dbReference type="EMBL" id="UYRV01003539">
    <property type="protein sequence ID" value="VDK50398.1"/>
    <property type="molecule type" value="Genomic_DNA"/>
</dbReference>